<dbReference type="PANTHER" id="PTHR20974:SF0">
    <property type="entry name" value="UPF0585 PROTEIN CG18661"/>
    <property type="match status" value="1"/>
</dbReference>
<dbReference type="Pfam" id="PF06080">
    <property type="entry name" value="DUF938"/>
    <property type="match status" value="1"/>
</dbReference>
<reference evidence="1 2" key="1">
    <citation type="submission" date="2023-10" db="EMBL/GenBank/DDBJ databases">
        <title>Characteristics and mechanism of a salt-tolerant marine origin heterotrophic nitrifying- aerobic denitrifying bacteria Marinobacter xestospongiae HN1.</title>
        <authorList>
            <person name="Qi R."/>
        </authorList>
    </citation>
    <scope>NUCLEOTIDE SEQUENCE [LARGE SCALE GENOMIC DNA]</scope>
    <source>
        <strain evidence="1 2">HN1</strain>
    </source>
</reference>
<dbReference type="PANTHER" id="PTHR20974">
    <property type="entry name" value="UPF0585 PROTEIN CG18661"/>
    <property type="match status" value="1"/>
</dbReference>
<evidence type="ECO:0000313" key="2">
    <source>
        <dbReference type="Proteomes" id="UP001269819"/>
    </source>
</evidence>
<dbReference type="EMBL" id="JAWIIJ010000004">
    <property type="protein sequence ID" value="MDV2078568.1"/>
    <property type="molecule type" value="Genomic_DNA"/>
</dbReference>
<name>A0ABU3VWA5_9GAMM</name>
<keyword evidence="2" id="KW-1185">Reference proteome</keyword>
<evidence type="ECO:0000313" key="1">
    <source>
        <dbReference type="EMBL" id="MDV2078568.1"/>
    </source>
</evidence>
<dbReference type="RefSeq" id="WP_316973316.1">
    <property type="nucleotide sequence ID" value="NZ_JAWIIJ010000004.1"/>
</dbReference>
<proteinExistence type="predicted"/>
<dbReference type="Gene3D" id="3.40.50.150">
    <property type="entry name" value="Vaccinia Virus protein VP39"/>
    <property type="match status" value="1"/>
</dbReference>
<dbReference type="Proteomes" id="UP001269819">
    <property type="component" value="Unassembled WGS sequence"/>
</dbReference>
<organism evidence="1 2">
    <name type="scientific">Marinobacter xestospongiae</name>
    <dbReference type="NCBI Taxonomy" id="994319"/>
    <lineage>
        <taxon>Bacteria</taxon>
        <taxon>Pseudomonadati</taxon>
        <taxon>Pseudomonadota</taxon>
        <taxon>Gammaproteobacteria</taxon>
        <taxon>Pseudomonadales</taxon>
        <taxon>Marinobacteraceae</taxon>
        <taxon>Marinobacter</taxon>
    </lineage>
</organism>
<dbReference type="SUPFAM" id="SSF53335">
    <property type="entry name" value="S-adenosyl-L-methionine-dependent methyltransferases"/>
    <property type="match status" value="1"/>
</dbReference>
<gene>
    <name evidence="1" type="ORF">RYS15_07720</name>
</gene>
<comment type="caution">
    <text evidence="1">The sequence shown here is derived from an EMBL/GenBank/DDBJ whole genome shotgun (WGS) entry which is preliminary data.</text>
</comment>
<dbReference type="InterPro" id="IPR010342">
    <property type="entry name" value="DUF938"/>
</dbReference>
<sequence>MSDKPYSQACENNKAPILAQLTQWLPDRGRVLEIGTGTGQHAVHFAAALPDLIWQPSDHPDNAGLCRPWLQEAGLDNLAEPVALDVGRRPWTIPRPIAAAYSANTAHIMAWPEVEAMFAGVAELLPQAGVFCLYGPFNYQGRYTSDSNRQFDAHLRARQASMGIRDLDDLVALGHRVGLVLQEDAAMPANNRLLLWRRDGISGDR</sequence>
<protein>
    <submittedName>
        <fullName evidence="1">DUF938 domain-containing protein</fullName>
    </submittedName>
</protein>
<accession>A0ABU3VWA5</accession>
<dbReference type="InterPro" id="IPR029063">
    <property type="entry name" value="SAM-dependent_MTases_sf"/>
</dbReference>